<accession>A0A9D4W0Y3</accession>
<keyword evidence="1" id="KW-0812">Transmembrane</keyword>
<evidence type="ECO:0000313" key="2">
    <source>
        <dbReference type="EMBL" id="KAI5392236.1"/>
    </source>
</evidence>
<name>A0A9D4W0Y3_PEA</name>
<organism evidence="2 3">
    <name type="scientific">Pisum sativum</name>
    <name type="common">Garden pea</name>
    <name type="synonym">Lathyrus oleraceus</name>
    <dbReference type="NCBI Taxonomy" id="3888"/>
    <lineage>
        <taxon>Eukaryota</taxon>
        <taxon>Viridiplantae</taxon>
        <taxon>Streptophyta</taxon>
        <taxon>Embryophyta</taxon>
        <taxon>Tracheophyta</taxon>
        <taxon>Spermatophyta</taxon>
        <taxon>Magnoliopsida</taxon>
        <taxon>eudicotyledons</taxon>
        <taxon>Gunneridae</taxon>
        <taxon>Pentapetalae</taxon>
        <taxon>rosids</taxon>
        <taxon>fabids</taxon>
        <taxon>Fabales</taxon>
        <taxon>Fabaceae</taxon>
        <taxon>Papilionoideae</taxon>
        <taxon>50 kb inversion clade</taxon>
        <taxon>NPAAA clade</taxon>
        <taxon>Hologalegina</taxon>
        <taxon>IRL clade</taxon>
        <taxon>Fabeae</taxon>
        <taxon>Lathyrus</taxon>
    </lineage>
</organism>
<sequence>MGMELLALNSSPLCNVTTTTTTTRTRRRIHYKPYNFNFMAIITSASKVYDSVLENKKHVLLTSLQDTHRGLLTTPHQRSSIEQALVSSIFNFSLSFIFVSPTTYVFDTYSYLFR</sequence>
<keyword evidence="3" id="KW-1185">Reference proteome</keyword>
<comment type="caution">
    <text evidence="2">The sequence shown here is derived from an EMBL/GenBank/DDBJ whole genome shotgun (WGS) entry which is preliminary data.</text>
</comment>
<proteinExistence type="predicted"/>
<reference evidence="2 3" key="1">
    <citation type="journal article" date="2022" name="Nat. Genet.">
        <title>Improved pea reference genome and pan-genome highlight genomic features and evolutionary characteristics.</title>
        <authorList>
            <person name="Yang T."/>
            <person name="Liu R."/>
            <person name="Luo Y."/>
            <person name="Hu S."/>
            <person name="Wang D."/>
            <person name="Wang C."/>
            <person name="Pandey M.K."/>
            <person name="Ge S."/>
            <person name="Xu Q."/>
            <person name="Li N."/>
            <person name="Li G."/>
            <person name="Huang Y."/>
            <person name="Saxena R.K."/>
            <person name="Ji Y."/>
            <person name="Li M."/>
            <person name="Yan X."/>
            <person name="He Y."/>
            <person name="Liu Y."/>
            <person name="Wang X."/>
            <person name="Xiang C."/>
            <person name="Varshney R.K."/>
            <person name="Ding H."/>
            <person name="Gao S."/>
            <person name="Zong X."/>
        </authorList>
    </citation>
    <scope>NUCLEOTIDE SEQUENCE [LARGE SCALE GENOMIC DNA]</scope>
    <source>
        <strain evidence="2 3">cv. Zhongwan 6</strain>
    </source>
</reference>
<dbReference type="Proteomes" id="UP001058974">
    <property type="component" value="Chromosome 7"/>
</dbReference>
<dbReference type="AlphaFoldDB" id="A0A9D4W0Y3"/>
<feature type="transmembrane region" description="Helical" evidence="1">
    <location>
        <begin position="84"/>
        <end position="106"/>
    </location>
</feature>
<dbReference type="Gramene" id="Psat07G0686500-T2">
    <property type="protein sequence ID" value="KAI5392236.1"/>
    <property type="gene ID" value="KIW84_076865"/>
</dbReference>
<keyword evidence="1" id="KW-1133">Transmembrane helix</keyword>
<evidence type="ECO:0000313" key="3">
    <source>
        <dbReference type="Proteomes" id="UP001058974"/>
    </source>
</evidence>
<dbReference type="EMBL" id="JAMSHJ010000007">
    <property type="protein sequence ID" value="KAI5392236.1"/>
    <property type="molecule type" value="Genomic_DNA"/>
</dbReference>
<gene>
    <name evidence="2" type="ORF">KIW84_076865</name>
</gene>
<keyword evidence="1" id="KW-0472">Membrane</keyword>
<evidence type="ECO:0000256" key="1">
    <source>
        <dbReference type="SAM" id="Phobius"/>
    </source>
</evidence>
<protein>
    <submittedName>
        <fullName evidence="2">Variant 2</fullName>
    </submittedName>
</protein>